<feature type="active site" description="Nucleophile" evidence="5">
    <location>
        <position position="14"/>
    </location>
</feature>
<feature type="domain" description="Phosphotyrosine protein phosphatase I" evidence="6">
    <location>
        <begin position="8"/>
        <end position="159"/>
    </location>
</feature>
<dbReference type="PRINTS" id="PR00719">
    <property type="entry name" value="LMWPTPASE"/>
</dbReference>
<evidence type="ECO:0000313" key="8">
    <source>
        <dbReference type="Proteomes" id="UP000050867"/>
    </source>
</evidence>
<dbReference type="Proteomes" id="UP000050867">
    <property type="component" value="Unassembled WGS sequence"/>
</dbReference>
<dbReference type="STRING" id="76728.AQ490_07270"/>
<name>A0A0T6LNH7_WENVI</name>
<comment type="caution">
    <text evidence="7">The sequence shown here is derived from an EMBL/GenBank/DDBJ whole genome shotgun (WGS) entry which is preliminary data.</text>
</comment>
<feature type="active site" evidence="5">
    <location>
        <position position="20"/>
    </location>
</feature>
<dbReference type="PANTHER" id="PTHR11717">
    <property type="entry name" value="LOW MOLECULAR WEIGHT PROTEIN TYROSINE PHOSPHATASE"/>
    <property type="match status" value="1"/>
</dbReference>
<dbReference type="SUPFAM" id="SSF52788">
    <property type="entry name" value="Phosphotyrosine protein phosphatases I"/>
    <property type="match status" value="1"/>
</dbReference>
<dbReference type="AlphaFoldDB" id="A0A0T6LNH7"/>
<evidence type="ECO:0000259" key="6">
    <source>
        <dbReference type="SMART" id="SM00226"/>
    </source>
</evidence>
<evidence type="ECO:0000256" key="5">
    <source>
        <dbReference type="PIRSR" id="PIRSR617867-1"/>
    </source>
</evidence>
<dbReference type="Gene3D" id="3.40.50.2300">
    <property type="match status" value="1"/>
</dbReference>
<organism evidence="7 8">
    <name type="scientific">Wenjunlia vitaminophila</name>
    <name type="common">Streptomyces vitaminophilus</name>
    <dbReference type="NCBI Taxonomy" id="76728"/>
    <lineage>
        <taxon>Bacteria</taxon>
        <taxon>Bacillati</taxon>
        <taxon>Actinomycetota</taxon>
        <taxon>Actinomycetes</taxon>
        <taxon>Kitasatosporales</taxon>
        <taxon>Streptomycetaceae</taxon>
        <taxon>Wenjunlia</taxon>
    </lineage>
</organism>
<evidence type="ECO:0000256" key="2">
    <source>
        <dbReference type="ARBA" id="ARBA00013064"/>
    </source>
</evidence>
<evidence type="ECO:0000256" key="1">
    <source>
        <dbReference type="ARBA" id="ARBA00011063"/>
    </source>
</evidence>
<dbReference type="InterPro" id="IPR023485">
    <property type="entry name" value="Ptyr_pPase"/>
</dbReference>
<keyword evidence="4" id="KW-0904">Protein phosphatase</keyword>
<dbReference type="CDD" id="cd16343">
    <property type="entry name" value="LMWPTP"/>
    <property type="match status" value="1"/>
</dbReference>
<keyword evidence="3" id="KW-0378">Hydrolase</keyword>
<feature type="active site" description="Proton donor" evidence="5">
    <location>
        <position position="133"/>
    </location>
</feature>
<dbReference type="OrthoDB" id="9784339at2"/>
<dbReference type="InterPro" id="IPR050438">
    <property type="entry name" value="LMW_PTPase"/>
</dbReference>
<accession>A0A0T6LNH7</accession>
<dbReference type="Pfam" id="PF01451">
    <property type="entry name" value="LMWPc"/>
    <property type="match status" value="1"/>
</dbReference>
<dbReference type="EC" id="3.1.3.48" evidence="2"/>
<dbReference type="InterPro" id="IPR036196">
    <property type="entry name" value="Ptyr_pPase_sf"/>
</dbReference>
<keyword evidence="8" id="KW-1185">Reference proteome</keyword>
<gene>
    <name evidence="7" type="ORF">AQ490_07270</name>
</gene>
<evidence type="ECO:0000256" key="4">
    <source>
        <dbReference type="ARBA" id="ARBA00022912"/>
    </source>
</evidence>
<reference evidence="7 8" key="1">
    <citation type="submission" date="2015-10" db="EMBL/GenBank/DDBJ databases">
        <title>Draft genome sequence of pyrrolomycin-producing Streptomyces vitaminophilus.</title>
        <authorList>
            <person name="Graham D.E."/>
            <person name="Mahan K.M."/>
            <person name="Klingeman D.M."/>
            <person name="Hettich R.L."/>
            <person name="Parry R.J."/>
        </authorList>
    </citation>
    <scope>NUCLEOTIDE SEQUENCE [LARGE SCALE GENOMIC DNA]</scope>
    <source>
        <strain evidence="7 8">ATCC 31673</strain>
    </source>
</reference>
<sequence length="178" mass="19447">MRAGSVWYRVCFVCTANICRSPMAASVFRTMVDNAGLSDLVKVSSAGTGGWFEGEGADLRTVAVLAANGYPDEHAARQFKPAWFVGLDLVVALDESHARFLRYLAPTARDVDKVRLLRSFDPAARKGELDVPDPYYGGIEHFRRCLELIEAASVGLLEAVAEQVVPPGRRGKHAKPQD</sequence>
<proteinExistence type="inferred from homology"/>
<dbReference type="eggNOG" id="COG0394">
    <property type="taxonomic scope" value="Bacteria"/>
</dbReference>
<dbReference type="GO" id="GO:0004725">
    <property type="term" value="F:protein tyrosine phosphatase activity"/>
    <property type="evidence" value="ECO:0007669"/>
    <property type="project" value="UniProtKB-EC"/>
</dbReference>
<dbReference type="RefSeq" id="WP_040911462.1">
    <property type="nucleotide sequence ID" value="NZ_LLZU01000037.1"/>
</dbReference>
<evidence type="ECO:0000313" key="7">
    <source>
        <dbReference type="EMBL" id="KRV47441.1"/>
    </source>
</evidence>
<comment type="similarity">
    <text evidence="1">Belongs to the low molecular weight phosphotyrosine protein phosphatase family.</text>
</comment>
<dbReference type="InterPro" id="IPR017867">
    <property type="entry name" value="Tyr_phospatase_low_mol_wt"/>
</dbReference>
<dbReference type="SMART" id="SM00226">
    <property type="entry name" value="LMWPc"/>
    <property type="match status" value="1"/>
</dbReference>
<dbReference type="EMBL" id="LLZU01000037">
    <property type="protein sequence ID" value="KRV47441.1"/>
    <property type="molecule type" value="Genomic_DNA"/>
</dbReference>
<evidence type="ECO:0000256" key="3">
    <source>
        <dbReference type="ARBA" id="ARBA00022801"/>
    </source>
</evidence>
<dbReference type="PANTHER" id="PTHR11717:SF7">
    <property type="entry name" value="LOW MOLECULAR WEIGHT PHOSPHOTYROSINE PROTEIN PHOSPHATASE"/>
    <property type="match status" value="1"/>
</dbReference>
<protein>
    <recommendedName>
        <fullName evidence="2">protein-tyrosine-phosphatase</fullName>
        <ecNumber evidence="2">3.1.3.48</ecNumber>
    </recommendedName>
</protein>